<gene>
    <name evidence="3" type="ORF">P5F74_12070</name>
</gene>
<evidence type="ECO:0000256" key="2">
    <source>
        <dbReference type="SAM" id="SignalP"/>
    </source>
</evidence>
<evidence type="ECO:0000256" key="1">
    <source>
        <dbReference type="SAM" id="MobiDB-lite"/>
    </source>
</evidence>
<organism evidence="3 4">
    <name type="scientific">Shouchella miscanthi</name>
    <dbReference type="NCBI Taxonomy" id="2598861"/>
    <lineage>
        <taxon>Bacteria</taxon>
        <taxon>Bacillati</taxon>
        <taxon>Bacillota</taxon>
        <taxon>Bacilli</taxon>
        <taxon>Bacillales</taxon>
        <taxon>Bacillaceae</taxon>
        <taxon>Shouchella</taxon>
    </lineage>
</organism>
<comment type="caution">
    <text evidence="3">The sequence shown here is derived from an EMBL/GenBank/DDBJ whole genome shotgun (WGS) entry which is preliminary data.</text>
</comment>
<dbReference type="EMBL" id="JAROAS010000022">
    <property type="protein sequence ID" value="MED4128874.1"/>
    <property type="molecule type" value="Genomic_DNA"/>
</dbReference>
<dbReference type="PROSITE" id="PS51257">
    <property type="entry name" value="PROKAR_LIPOPROTEIN"/>
    <property type="match status" value="1"/>
</dbReference>
<proteinExistence type="predicted"/>
<feature type="region of interest" description="Disordered" evidence="1">
    <location>
        <begin position="26"/>
        <end position="48"/>
    </location>
</feature>
<keyword evidence="2" id="KW-0732">Signal</keyword>
<reference evidence="3 4" key="1">
    <citation type="submission" date="2023-03" db="EMBL/GenBank/DDBJ databases">
        <title>Bacillus Genome Sequencing.</title>
        <authorList>
            <person name="Dunlap C."/>
        </authorList>
    </citation>
    <scope>NUCLEOTIDE SEQUENCE [LARGE SCALE GENOMIC DNA]</scope>
    <source>
        <strain evidence="3 4">B-4107</strain>
    </source>
</reference>
<sequence length="325" mass="36755">MFKSRILFSSTALITLLIGCSNTEQAPVDEASNNTSNDETEDFGETTRDYDGDGGYLWKVTNEETTFFMLGTIHLGNEDYYPLAAEIEEAYQSADIILPEVNMLEAEIDEETVTEMALFDDGTTLDQLLSEEAYADLVAIFEENGITTEDFNGYKPWFVESLLSDIVNEESKQSNLYGVDLHFLQRAVEDNKEIIELESIETQYEILAGFSLDLQIDNLERYIAVFDEQPGWLDELSYHWIHGNQDSSAEQLVTMVSEVLTGTDDEYSRIINDERNIDMANSIDKLLQQNSGQTYMAIVGTAHLVVEPAIPSELEKKGYEVVRVY</sequence>
<evidence type="ECO:0000313" key="4">
    <source>
        <dbReference type="Proteomes" id="UP001341820"/>
    </source>
</evidence>
<dbReference type="Proteomes" id="UP001341820">
    <property type="component" value="Unassembled WGS sequence"/>
</dbReference>
<feature type="chain" id="PRO_5045608947" evidence="2">
    <location>
        <begin position="27"/>
        <end position="325"/>
    </location>
</feature>
<feature type="signal peptide" evidence="2">
    <location>
        <begin position="1"/>
        <end position="26"/>
    </location>
</feature>
<dbReference type="InterPro" id="IPR047111">
    <property type="entry name" value="YbaP-like"/>
</dbReference>
<dbReference type="RefSeq" id="WP_328237616.1">
    <property type="nucleotide sequence ID" value="NZ_JAROAS010000022.1"/>
</dbReference>
<dbReference type="PANTHER" id="PTHR40590">
    <property type="entry name" value="CYTOPLASMIC PROTEIN-RELATED"/>
    <property type="match status" value="1"/>
</dbReference>
<protein>
    <submittedName>
        <fullName evidence="3">TraB/GumN family protein</fullName>
    </submittedName>
</protein>
<feature type="compositionally biased region" description="Polar residues" evidence="1">
    <location>
        <begin position="26"/>
        <end position="37"/>
    </location>
</feature>
<evidence type="ECO:0000313" key="3">
    <source>
        <dbReference type="EMBL" id="MED4128874.1"/>
    </source>
</evidence>
<dbReference type="Pfam" id="PF01963">
    <property type="entry name" value="TraB_PrgY_gumN"/>
    <property type="match status" value="1"/>
</dbReference>
<accession>A0ABU6NMB6</accession>
<keyword evidence="4" id="KW-1185">Reference proteome</keyword>
<dbReference type="PANTHER" id="PTHR40590:SF1">
    <property type="entry name" value="CYTOPLASMIC PROTEIN"/>
    <property type="match status" value="1"/>
</dbReference>
<dbReference type="InterPro" id="IPR002816">
    <property type="entry name" value="TraB/PrgY/GumN_fam"/>
</dbReference>
<dbReference type="CDD" id="cd14789">
    <property type="entry name" value="Tiki"/>
    <property type="match status" value="1"/>
</dbReference>
<name>A0ABU6NMB6_9BACI</name>